<name>A0A183FBI2_HELPZ</name>
<keyword evidence="5" id="KW-0812">Transmembrane</keyword>
<keyword evidence="8" id="KW-1133">Transmembrane helix</keyword>
<reference evidence="14" key="2">
    <citation type="submission" date="2019-09" db="UniProtKB">
        <authorList>
            <consortium name="WormBaseParasite"/>
        </authorList>
    </citation>
    <scope>IDENTIFICATION</scope>
</reference>
<keyword evidence="13" id="KW-1185">Reference proteome</keyword>
<evidence type="ECO:0000256" key="7">
    <source>
        <dbReference type="ARBA" id="ARBA00022958"/>
    </source>
</evidence>
<dbReference type="OrthoDB" id="195817at2759"/>
<dbReference type="EMBL" id="UZAH01009966">
    <property type="protein sequence ID" value="VDO36440.1"/>
    <property type="molecule type" value="Genomic_DNA"/>
</dbReference>
<keyword evidence="10" id="KW-0472">Membrane</keyword>
<accession>A0A183FBI2</accession>
<dbReference type="GO" id="GO:0016020">
    <property type="term" value="C:membrane"/>
    <property type="evidence" value="ECO:0007669"/>
    <property type="project" value="InterPro"/>
</dbReference>
<dbReference type="Pfam" id="PF05197">
    <property type="entry name" value="TRIC"/>
    <property type="match status" value="1"/>
</dbReference>
<evidence type="ECO:0000256" key="6">
    <source>
        <dbReference type="ARBA" id="ARBA00022826"/>
    </source>
</evidence>
<comment type="similarity">
    <text evidence="2">Belongs to the TMEM38 family.</text>
</comment>
<keyword evidence="4" id="KW-0633">Potassium transport</keyword>
<protein>
    <submittedName>
        <fullName evidence="14">Secreted protein</fullName>
    </submittedName>
</protein>
<sequence length="83" mass="9087">MCGHVRQEMGTTSLAFSKPHPFSCWLSSMLMCFAGGHLACFLGEPASAVWYTVFYSPFDLVYKLACPKPVSRLLRCEGGSTSS</sequence>
<gene>
    <name evidence="12" type="ORF">HPBE_LOCUS3525</name>
</gene>
<comment type="subcellular location">
    <subcellularLocation>
        <location evidence="1">Endomembrane system</location>
        <topology evidence="1">Multi-pass membrane protein</topology>
    </subcellularLocation>
</comment>
<evidence type="ECO:0000256" key="3">
    <source>
        <dbReference type="ARBA" id="ARBA00022448"/>
    </source>
</evidence>
<evidence type="ECO:0000256" key="11">
    <source>
        <dbReference type="ARBA" id="ARBA00023303"/>
    </source>
</evidence>
<accession>A0A3P7UMI0</accession>
<dbReference type="InterPro" id="IPR007866">
    <property type="entry name" value="TRIC_channel"/>
</dbReference>
<dbReference type="PANTHER" id="PTHR12454">
    <property type="entry name" value="TRIMERIC INTRACELLULAR CATION CHANNEL"/>
    <property type="match status" value="1"/>
</dbReference>
<keyword evidence="7" id="KW-0630">Potassium</keyword>
<evidence type="ECO:0000256" key="10">
    <source>
        <dbReference type="ARBA" id="ARBA00023136"/>
    </source>
</evidence>
<dbReference type="WBParaSite" id="HPBE_0000352401-mRNA-1">
    <property type="protein sequence ID" value="HPBE_0000352401-mRNA-1"/>
    <property type="gene ID" value="HPBE_0000352401"/>
</dbReference>
<keyword evidence="11" id="KW-0407">Ion channel</keyword>
<dbReference type="PANTHER" id="PTHR12454:SF18">
    <property type="entry name" value="TRIMERIC INTRACELLULAR CATION CHANNEL TYPE 1B.2"/>
    <property type="match status" value="1"/>
</dbReference>
<organism evidence="13 14">
    <name type="scientific">Heligmosomoides polygyrus</name>
    <name type="common">Parasitic roundworm</name>
    <dbReference type="NCBI Taxonomy" id="6339"/>
    <lineage>
        <taxon>Eukaryota</taxon>
        <taxon>Metazoa</taxon>
        <taxon>Ecdysozoa</taxon>
        <taxon>Nematoda</taxon>
        <taxon>Chromadorea</taxon>
        <taxon>Rhabditida</taxon>
        <taxon>Rhabditina</taxon>
        <taxon>Rhabditomorpha</taxon>
        <taxon>Strongyloidea</taxon>
        <taxon>Heligmosomidae</taxon>
        <taxon>Heligmosomoides</taxon>
    </lineage>
</organism>
<dbReference type="GO" id="GO:0042802">
    <property type="term" value="F:identical protein binding"/>
    <property type="evidence" value="ECO:0007669"/>
    <property type="project" value="InterPro"/>
</dbReference>
<evidence type="ECO:0000313" key="13">
    <source>
        <dbReference type="Proteomes" id="UP000050761"/>
    </source>
</evidence>
<evidence type="ECO:0000256" key="2">
    <source>
        <dbReference type="ARBA" id="ARBA00005766"/>
    </source>
</evidence>
<evidence type="ECO:0000256" key="5">
    <source>
        <dbReference type="ARBA" id="ARBA00022692"/>
    </source>
</evidence>
<dbReference type="GO" id="GO:0005267">
    <property type="term" value="F:potassium channel activity"/>
    <property type="evidence" value="ECO:0007669"/>
    <property type="project" value="UniProtKB-KW"/>
</dbReference>
<reference evidence="12 13" key="1">
    <citation type="submission" date="2018-11" db="EMBL/GenBank/DDBJ databases">
        <authorList>
            <consortium name="Pathogen Informatics"/>
        </authorList>
    </citation>
    <scope>NUCLEOTIDE SEQUENCE [LARGE SCALE GENOMIC DNA]</scope>
</reference>
<evidence type="ECO:0000256" key="4">
    <source>
        <dbReference type="ARBA" id="ARBA00022538"/>
    </source>
</evidence>
<evidence type="ECO:0000256" key="8">
    <source>
        <dbReference type="ARBA" id="ARBA00022989"/>
    </source>
</evidence>
<keyword evidence="6" id="KW-0631">Potassium channel</keyword>
<evidence type="ECO:0000313" key="12">
    <source>
        <dbReference type="EMBL" id="VDO36440.1"/>
    </source>
</evidence>
<keyword evidence="9" id="KW-0406">Ion transport</keyword>
<proteinExistence type="inferred from homology"/>
<evidence type="ECO:0000256" key="9">
    <source>
        <dbReference type="ARBA" id="ARBA00023065"/>
    </source>
</evidence>
<dbReference type="AlphaFoldDB" id="A0A183FBI2"/>
<evidence type="ECO:0000256" key="1">
    <source>
        <dbReference type="ARBA" id="ARBA00004127"/>
    </source>
</evidence>
<dbReference type="GO" id="GO:0012505">
    <property type="term" value="C:endomembrane system"/>
    <property type="evidence" value="ECO:0007669"/>
    <property type="project" value="UniProtKB-SubCell"/>
</dbReference>
<keyword evidence="3" id="KW-0813">Transport</keyword>
<evidence type="ECO:0000313" key="14">
    <source>
        <dbReference type="WBParaSite" id="HPBE_0000352401-mRNA-1"/>
    </source>
</evidence>
<dbReference type="Proteomes" id="UP000050761">
    <property type="component" value="Unassembled WGS sequence"/>
</dbReference>